<reference evidence="2" key="1">
    <citation type="submission" date="2018-08" db="EMBL/GenBank/DDBJ databases">
        <authorList>
            <person name="Khan S.A."/>
            <person name="J S.E."/>
        </authorList>
    </citation>
    <scope>NUCLEOTIDE SEQUENCE [LARGE SCALE GENOMIC DNA]</scope>
    <source>
        <strain evidence="2">PoM-212</strain>
    </source>
</reference>
<evidence type="ECO:0000313" key="2">
    <source>
        <dbReference type="Proteomes" id="UP000286990"/>
    </source>
</evidence>
<dbReference type="Proteomes" id="UP000286990">
    <property type="component" value="Unassembled WGS sequence"/>
</dbReference>
<comment type="caution">
    <text evidence="1">The sequence shown here is derived from an EMBL/GenBank/DDBJ whole genome shotgun (WGS) entry which is preliminary data.</text>
</comment>
<accession>A0A426RJQ0</accession>
<reference evidence="2" key="2">
    <citation type="submission" date="2018-12" db="EMBL/GenBank/DDBJ databases">
        <title>Maribacter lutimaris sp. nov., isolated from marine sediment.</title>
        <authorList>
            <person name="Kim K.K."/>
        </authorList>
    </citation>
    <scope>NUCLEOTIDE SEQUENCE [LARGE SCALE GENOMIC DNA]</scope>
    <source>
        <strain evidence="2">PoM-212</strain>
    </source>
</reference>
<gene>
    <name evidence="1" type="ORF">DZC72_00755</name>
</gene>
<organism evidence="1 2">
    <name type="scientific">Maribacter algicola</name>
    <dbReference type="NCBI Taxonomy" id="2498892"/>
    <lineage>
        <taxon>Bacteria</taxon>
        <taxon>Pseudomonadati</taxon>
        <taxon>Bacteroidota</taxon>
        <taxon>Flavobacteriia</taxon>
        <taxon>Flavobacteriales</taxon>
        <taxon>Flavobacteriaceae</taxon>
        <taxon>Maribacter</taxon>
    </lineage>
</organism>
<protein>
    <submittedName>
        <fullName evidence="1">Uncharacterized protein</fullName>
    </submittedName>
</protein>
<evidence type="ECO:0000313" key="1">
    <source>
        <dbReference type="EMBL" id="RRQ49192.1"/>
    </source>
</evidence>
<proteinExistence type="predicted"/>
<sequence>MEAPEAWVPAEATIPVVVIAQEGAVPEAIIVLVEVALVVVTEVRVAEVLQDLQVEVGLLEEVGLQAVAATNNYYF</sequence>
<dbReference type="AlphaFoldDB" id="A0A426RJQ0"/>
<dbReference type="EMBL" id="QUSX01000001">
    <property type="protein sequence ID" value="RRQ49192.1"/>
    <property type="molecule type" value="Genomic_DNA"/>
</dbReference>
<keyword evidence="2" id="KW-1185">Reference proteome</keyword>
<name>A0A426RJQ0_9FLAO</name>